<evidence type="ECO:0000256" key="9">
    <source>
        <dbReference type="SAM" id="MobiDB-lite"/>
    </source>
</evidence>
<evidence type="ECO:0000256" key="4">
    <source>
        <dbReference type="ARBA" id="ARBA00022927"/>
    </source>
</evidence>
<dbReference type="InterPro" id="IPR001775">
    <property type="entry name" value="GspD/PilQ"/>
</dbReference>
<evidence type="ECO:0000256" key="1">
    <source>
        <dbReference type="ARBA" id="ARBA00004370"/>
    </source>
</evidence>
<keyword evidence="6" id="KW-0998">Cell outer membrane</keyword>
<organism evidence="11 12">
    <name type="scientific">Allopseudospirillum japonicum</name>
    <dbReference type="NCBI Taxonomy" id="64971"/>
    <lineage>
        <taxon>Bacteria</taxon>
        <taxon>Pseudomonadati</taxon>
        <taxon>Pseudomonadota</taxon>
        <taxon>Gammaproteobacteria</taxon>
        <taxon>Oceanospirillales</taxon>
        <taxon>Oceanospirillaceae</taxon>
        <taxon>Allopseudospirillum</taxon>
    </lineage>
</organism>
<keyword evidence="5" id="KW-0472">Membrane</keyword>
<evidence type="ECO:0000256" key="8">
    <source>
        <dbReference type="RuleBase" id="RU004004"/>
    </source>
</evidence>
<dbReference type="PANTHER" id="PTHR30604:SF1">
    <property type="entry name" value="DNA UTILIZATION PROTEIN HOFQ"/>
    <property type="match status" value="1"/>
</dbReference>
<proteinExistence type="inferred from homology"/>
<dbReference type="InterPro" id="IPR051808">
    <property type="entry name" value="Type_IV_pilus_biogenesis"/>
</dbReference>
<dbReference type="Proteomes" id="UP000242999">
    <property type="component" value="Unassembled WGS sequence"/>
</dbReference>
<dbReference type="InterPro" id="IPR005644">
    <property type="entry name" value="NolW-like"/>
</dbReference>
<dbReference type="GO" id="GO:0009279">
    <property type="term" value="C:cell outer membrane"/>
    <property type="evidence" value="ECO:0007669"/>
    <property type="project" value="UniProtKB-SubCell"/>
</dbReference>
<evidence type="ECO:0000256" key="3">
    <source>
        <dbReference type="ARBA" id="ARBA00022729"/>
    </source>
</evidence>
<dbReference type="Pfam" id="PF03958">
    <property type="entry name" value="Secretin_N"/>
    <property type="match status" value="1"/>
</dbReference>
<dbReference type="Gene3D" id="2.60.40.3500">
    <property type="match status" value="1"/>
</dbReference>
<comment type="subcellular location">
    <subcellularLocation>
        <location evidence="8">Cell outer membrane</location>
    </subcellularLocation>
    <subcellularLocation>
        <location evidence="1">Membrane</location>
    </subcellularLocation>
</comment>
<evidence type="ECO:0000256" key="6">
    <source>
        <dbReference type="ARBA" id="ARBA00023237"/>
    </source>
</evidence>
<name>A0A1H6QW50_9GAMM</name>
<evidence type="ECO:0000259" key="10">
    <source>
        <dbReference type="SMART" id="SM00965"/>
    </source>
</evidence>
<dbReference type="PRINTS" id="PR00811">
    <property type="entry name" value="BCTERIALGSPD"/>
</dbReference>
<evidence type="ECO:0000313" key="11">
    <source>
        <dbReference type="EMBL" id="SEI47931.1"/>
    </source>
</evidence>
<sequence>MTLTRRLCMFSKISLVRWMLIVGLVFTTYQAHASQLKQVRFISLPGNQLEVRLEFDQGLPSYSDYLIKDPARIVLDLQGTDNQLDSRYFELGLMTVRSISVLEAQNTTRLVFKLNQSQDYRLRATGQMLVITIGEPEALAATDKAPKPAPPAAKPAASTLVDTSQQAVTSTPPTAPTQSVPEVTHVAFQRGEKGQAQVKINLSDPKVRLDVARVGKDISVHLPDLHLPQHLQKRLDVLDFATSVQYVDIRQIGNDVLIQLRNQGDFSYLAYQTDTQLTIDVHTLTREESDAERRALFPYTGEKINLSFQNVDVRSILQLLAENAEKNLVVSDSVEGDITLQLREVPWDQALDIVLRTKGLDKRDVGNVLMIMQLGELAEMEQKVVKANKQSNELAPLITEYLQIRYAKAKEIVDLLNEGKGSDGASGLLTGRGFAIVDQRTNTLIIRDTAEKLSEVRQLLSRLDMPVRQVQIDARLVIARTNVNKELGVRWGASNIGKNVSYTPLNPDGTQADDPVFVVDGANIGMGPVSIDSFTNSFTFGYLGKNILLDLELSAIESDGRGEIISQPKVITADQKKAIIKAGKQIPYEEATASGATNIEFKDAVLSLEVTPQITPDDRIIMDLKITQDSVAEILPNGSPAIDTNSVETQVLVGNGETVVLGGVFKSELVNKLYKTPFLGDLPVVGNLFRSSSDQHEKVELLIFITPKLIDDTLAVY</sequence>
<keyword evidence="12" id="KW-1185">Reference proteome</keyword>
<comment type="similarity">
    <text evidence="7">Belongs to the bacterial secretin family.</text>
</comment>
<evidence type="ECO:0000256" key="5">
    <source>
        <dbReference type="ARBA" id="ARBA00023136"/>
    </source>
</evidence>
<dbReference type="InterPro" id="IPR004846">
    <property type="entry name" value="T2SS/T3SS_dom"/>
</dbReference>
<dbReference type="InterPro" id="IPR011662">
    <property type="entry name" value="Secretin/TonB_short_N"/>
</dbReference>
<keyword evidence="2 8" id="KW-0813">Transport</keyword>
<feature type="compositionally biased region" description="Polar residues" evidence="9">
    <location>
        <begin position="160"/>
        <end position="179"/>
    </location>
</feature>
<evidence type="ECO:0000313" key="12">
    <source>
        <dbReference type="Proteomes" id="UP000242999"/>
    </source>
</evidence>
<evidence type="ECO:0000256" key="7">
    <source>
        <dbReference type="RuleBase" id="RU004003"/>
    </source>
</evidence>
<dbReference type="EMBL" id="FNYH01000002">
    <property type="protein sequence ID" value="SEI47931.1"/>
    <property type="molecule type" value="Genomic_DNA"/>
</dbReference>
<gene>
    <name evidence="11" type="ORF">SAMN05421831_102262</name>
</gene>
<dbReference type="InterPro" id="IPR038591">
    <property type="entry name" value="NolW-like_sf"/>
</dbReference>
<dbReference type="Gene3D" id="3.30.1370.130">
    <property type="match status" value="1"/>
</dbReference>
<reference evidence="12" key="1">
    <citation type="submission" date="2016-10" db="EMBL/GenBank/DDBJ databases">
        <authorList>
            <person name="Varghese N."/>
            <person name="Submissions S."/>
        </authorList>
    </citation>
    <scope>NUCLEOTIDE SEQUENCE [LARGE SCALE GENOMIC DNA]</scope>
    <source>
        <strain evidence="12">DSM 7165</strain>
    </source>
</reference>
<dbReference type="InterPro" id="IPR021731">
    <property type="entry name" value="AMIN_dom"/>
</dbReference>
<dbReference type="AlphaFoldDB" id="A0A1H6QW50"/>
<dbReference type="PANTHER" id="PTHR30604">
    <property type="entry name" value="PROTEIN TRANSPORT PROTEIN HOFQ"/>
    <property type="match status" value="1"/>
</dbReference>
<keyword evidence="4" id="KW-0653">Protein transport</keyword>
<dbReference type="Gene3D" id="3.30.1370.120">
    <property type="match status" value="1"/>
</dbReference>
<dbReference type="InterPro" id="IPR013355">
    <property type="entry name" value="Pilus_4_PilQ"/>
</dbReference>
<dbReference type="Pfam" id="PF11741">
    <property type="entry name" value="AMIN"/>
    <property type="match status" value="2"/>
</dbReference>
<feature type="domain" description="Secretin/TonB short N-terminal" evidence="10">
    <location>
        <begin position="326"/>
        <end position="374"/>
    </location>
</feature>
<evidence type="ECO:0000256" key="2">
    <source>
        <dbReference type="ARBA" id="ARBA00022448"/>
    </source>
</evidence>
<dbReference type="SMART" id="SM00965">
    <property type="entry name" value="STN"/>
    <property type="match status" value="1"/>
</dbReference>
<accession>A0A1H6QW50</accession>
<feature type="region of interest" description="Disordered" evidence="9">
    <location>
        <begin position="141"/>
        <end position="179"/>
    </location>
</feature>
<dbReference type="Gene3D" id="2.60.40.3470">
    <property type="match status" value="1"/>
</dbReference>
<dbReference type="Pfam" id="PF00263">
    <property type="entry name" value="Secretin"/>
    <property type="match status" value="1"/>
</dbReference>
<dbReference type="NCBIfam" id="TIGR02515">
    <property type="entry name" value="IV_pilus_PilQ"/>
    <property type="match status" value="1"/>
</dbReference>
<keyword evidence="3" id="KW-0732">Signal</keyword>
<dbReference type="STRING" id="64971.SAMN05421831_102262"/>
<dbReference type="GO" id="GO:0009306">
    <property type="term" value="P:protein secretion"/>
    <property type="evidence" value="ECO:0007669"/>
    <property type="project" value="InterPro"/>
</dbReference>
<protein>
    <submittedName>
        <fullName evidence="11">Type IV pilus assembly protein PilQ</fullName>
    </submittedName>
</protein>